<dbReference type="Proteomes" id="UP001330434">
    <property type="component" value="Chromosome"/>
</dbReference>
<name>A0ABZ2C4G8_9PROT</name>
<keyword evidence="2" id="KW-1185">Reference proteome</keyword>
<accession>A0ABZ2C4G8</accession>
<evidence type="ECO:0000313" key="2">
    <source>
        <dbReference type="Proteomes" id="UP001330434"/>
    </source>
</evidence>
<proteinExistence type="predicted"/>
<dbReference type="InterPro" id="IPR008921">
    <property type="entry name" value="DNA_pol3_clamp-load_cplx_C"/>
</dbReference>
<gene>
    <name evidence="1" type="ORF">Bealeia1_00506</name>
</gene>
<dbReference type="EMBL" id="CP133270">
    <property type="protein sequence ID" value="WVX66330.1"/>
    <property type="molecule type" value="Genomic_DNA"/>
</dbReference>
<organism evidence="1 2">
    <name type="scientific">Candidatus Bealeia paramacronuclearis</name>
    <dbReference type="NCBI Taxonomy" id="1921001"/>
    <lineage>
        <taxon>Bacteria</taxon>
        <taxon>Pseudomonadati</taxon>
        <taxon>Pseudomonadota</taxon>
        <taxon>Alphaproteobacteria</taxon>
        <taxon>Holosporales</taxon>
        <taxon>Holosporaceae</taxon>
        <taxon>Candidatus Bealeia</taxon>
    </lineage>
</organism>
<protein>
    <submittedName>
        <fullName evidence="1">DNA polymerase III subunit delta</fullName>
    </submittedName>
</protein>
<dbReference type="SUPFAM" id="SSF48019">
    <property type="entry name" value="post-AAA+ oligomerization domain-like"/>
    <property type="match status" value="1"/>
</dbReference>
<dbReference type="RefSeq" id="WP_331255210.1">
    <property type="nucleotide sequence ID" value="NZ_CP133270.1"/>
</dbReference>
<evidence type="ECO:0000313" key="1">
    <source>
        <dbReference type="EMBL" id="WVX66330.1"/>
    </source>
</evidence>
<sequence>MKISFDRLFKSQLSGITTYILYGNDESVIERALSYLKQAYEKTHVIQFLDAPGSIHDNEPSLFQSAPRPTLSVIKTSSEKVIQSAFPQGSNIAIFIAPNLRAKSSLVMASQSQSDLCTISCYECALIPEELMFMATSKGLTLSQTQLRSLYTTFKLDFEGLSNILFVLALYESCDEEEFKALIESISHKGPLSLLLPAIFEKNIKAFDRTSESEFEPETMIPLLRSLARSFEILLSQKAGLSTPPYPIFFKDQPLFQGAQRNWSLPQIQEILKTLLRLENDVKFKHIDPHIIQQSIRPYLQSESH</sequence>
<reference evidence="1 2" key="1">
    <citation type="journal article" date="2024" name="Environ. Microbiol.">
        <title>Novel evolutionary insights on the interactions of the Holosporales (Alphaproteobacteria) with eukaryotic hosts from comparative genomics.</title>
        <authorList>
            <person name="Giovannini M."/>
            <person name="Petroni G."/>
            <person name="Castelli M."/>
        </authorList>
    </citation>
    <scope>NUCLEOTIDE SEQUENCE [LARGE SCALE GENOMIC DNA]</scope>
    <source>
        <strain evidence="1 2">US_Bl 15I1</strain>
    </source>
</reference>